<gene>
    <name evidence="1" type="ORF">GCM10017576_24160</name>
</gene>
<dbReference type="Proteomes" id="UP001142462">
    <property type="component" value="Unassembled WGS sequence"/>
</dbReference>
<sequence length="61" mass="6874">MPLHDRRQQLGRDPALTQEAADRLTVQYGIGTMVVEEIPEDLLAATDVGTIATSDCRWERY</sequence>
<accession>A0A9W6H4P8</accession>
<dbReference type="RefSeq" id="WP_271173979.1">
    <property type="nucleotide sequence ID" value="NZ_BSEJ01000012.1"/>
</dbReference>
<protein>
    <submittedName>
        <fullName evidence="1">Uncharacterized protein</fullName>
    </submittedName>
</protein>
<reference evidence="1" key="1">
    <citation type="journal article" date="2014" name="Int. J. Syst. Evol. Microbiol.">
        <title>Complete genome sequence of Corynebacterium casei LMG S-19264T (=DSM 44701T), isolated from a smear-ripened cheese.</title>
        <authorList>
            <consortium name="US DOE Joint Genome Institute (JGI-PGF)"/>
            <person name="Walter F."/>
            <person name="Albersmeier A."/>
            <person name="Kalinowski J."/>
            <person name="Ruckert C."/>
        </authorList>
    </citation>
    <scope>NUCLEOTIDE SEQUENCE</scope>
    <source>
        <strain evidence="1">VKM Ac-1020</strain>
    </source>
</reference>
<proteinExistence type="predicted"/>
<organism evidence="1 2">
    <name type="scientific">Microbacterium barkeri</name>
    <dbReference type="NCBI Taxonomy" id="33917"/>
    <lineage>
        <taxon>Bacteria</taxon>
        <taxon>Bacillati</taxon>
        <taxon>Actinomycetota</taxon>
        <taxon>Actinomycetes</taxon>
        <taxon>Micrococcales</taxon>
        <taxon>Microbacteriaceae</taxon>
        <taxon>Microbacterium</taxon>
    </lineage>
</organism>
<dbReference type="AlphaFoldDB" id="A0A9W6H4P8"/>
<evidence type="ECO:0000313" key="1">
    <source>
        <dbReference type="EMBL" id="GLJ62286.1"/>
    </source>
</evidence>
<reference evidence="1" key="2">
    <citation type="submission" date="2023-01" db="EMBL/GenBank/DDBJ databases">
        <authorList>
            <person name="Sun Q."/>
            <person name="Evtushenko L."/>
        </authorList>
    </citation>
    <scope>NUCLEOTIDE SEQUENCE</scope>
    <source>
        <strain evidence="1">VKM Ac-1020</strain>
    </source>
</reference>
<evidence type="ECO:0000313" key="2">
    <source>
        <dbReference type="Proteomes" id="UP001142462"/>
    </source>
</evidence>
<name>A0A9W6H4P8_9MICO</name>
<dbReference type="EMBL" id="BSEJ01000012">
    <property type="protein sequence ID" value="GLJ62286.1"/>
    <property type="molecule type" value="Genomic_DNA"/>
</dbReference>
<comment type="caution">
    <text evidence="1">The sequence shown here is derived from an EMBL/GenBank/DDBJ whole genome shotgun (WGS) entry which is preliminary data.</text>
</comment>
<keyword evidence="2" id="KW-1185">Reference proteome</keyword>